<dbReference type="EMBL" id="CP020991">
    <property type="protein sequence ID" value="AUO19024.1"/>
    <property type="molecule type" value="Genomic_DNA"/>
</dbReference>
<gene>
    <name evidence="1" type="ORF">B9O19_00847</name>
</gene>
<dbReference type="KEGG" id="mpec:B9O19_00847"/>
<name>A0A2K9P177_9FIRM</name>
<proteinExistence type="predicted"/>
<dbReference type="Proteomes" id="UP000235589">
    <property type="component" value="Chromosome"/>
</dbReference>
<accession>A0A2K9P177</accession>
<keyword evidence="2" id="KW-1185">Reference proteome</keyword>
<evidence type="ECO:0000313" key="2">
    <source>
        <dbReference type="Proteomes" id="UP000235589"/>
    </source>
</evidence>
<evidence type="ECO:0000313" key="1">
    <source>
        <dbReference type="EMBL" id="AUO19024.1"/>
    </source>
</evidence>
<dbReference type="AlphaFoldDB" id="A0A2K9P177"/>
<reference evidence="1 2" key="1">
    <citation type="submission" date="2017-04" db="EMBL/GenBank/DDBJ databases">
        <title>Monoglobus pectinilyticus 14 draft genome.</title>
        <authorList>
            <person name="Kim C."/>
            <person name="Rosendale D.I."/>
            <person name="Kelly W.J."/>
            <person name="Tannock G.W."/>
            <person name="Patchett M.L."/>
            <person name="Jordens J.Z."/>
        </authorList>
    </citation>
    <scope>NUCLEOTIDE SEQUENCE [LARGE SCALE GENOMIC DNA]</scope>
    <source>
        <strain evidence="1 2">14</strain>
    </source>
</reference>
<sequence length="56" mass="6716">MISMAKKRKDYGTGIPEHEVEALARCLLPEIQKFFESEEGKREFEEWKKEQENKDK</sequence>
<protein>
    <submittedName>
        <fullName evidence="1">Uncharacterized protein</fullName>
    </submittedName>
</protein>
<organism evidence="1 2">
    <name type="scientific">Monoglobus pectinilyticus</name>
    <dbReference type="NCBI Taxonomy" id="1981510"/>
    <lineage>
        <taxon>Bacteria</taxon>
        <taxon>Bacillati</taxon>
        <taxon>Bacillota</taxon>
        <taxon>Clostridia</taxon>
        <taxon>Monoglobales</taxon>
        <taxon>Monoglobaceae</taxon>
        <taxon>Monoglobus</taxon>
    </lineage>
</organism>